<evidence type="ECO:0000259" key="1">
    <source>
        <dbReference type="Pfam" id="PF22599"/>
    </source>
</evidence>
<dbReference type="OrthoDB" id="6654917at2"/>
<organism evidence="2 3">
    <name type="scientific">Sphingobacterium wenxiniae</name>
    <dbReference type="NCBI Taxonomy" id="683125"/>
    <lineage>
        <taxon>Bacteria</taxon>
        <taxon>Pseudomonadati</taxon>
        <taxon>Bacteroidota</taxon>
        <taxon>Sphingobacteriia</taxon>
        <taxon>Sphingobacteriales</taxon>
        <taxon>Sphingobacteriaceae</taxon>
        <taxon>Sphingobacterium</taxon>
    </lineage>
</organism>
<dbReference type="STRING" id="683125.SAMN05660206_101380"/>
<reference evidence="2 3" key="1">
    <citation type="submission" date="2016-10" db="EMBL/GenBank/DDBJ databases">
        <authorList>
            <person name="de Groot N.N."/>
        </authorList>
    </citation>
    <scope>NUCLEOTIDE SEQUENCE [LARGE SCALE GENOMIC DNA]</scope>
    <source>
        <strain evidence="2 3">DSM 22789</strain>
    </source>
</reference>
<dbReference type="Pfam" id="PF22599">
    <property type="entry name" value="SecDF_P1_head"/>
    <property type="match status" value="1"/>
</dbReference>
<sequence length="180" mass="20205">MKIQVIYCFLFVFTLSCASKRVRKPQQQTPVQVAETAVAASLYLEEDVNPRSPAYGFEPFDVEQVDGFYEVFEFEAGYPFKNVVLAEEPVVTKSDIEKAKTGFDDYIGRPVINIELTEEGATKFEDLTEENIGKPIAIVIGKKVIMMPVVNEKIPGGRIQISGNFTLEEVKEMVKVLKSK</sequence>
<evidence type="ECO:0000313" key="3">
    <source>
        <dbReference type="Proteomes" id="UP000198785"/>
    </source>
</evidence>
<dbReference type="EMBL" id="FOZZ01000001">
    <property type="protein sequence ID" value="SFS37548.1"/>
    <property type="molecule type" value="Genomic_DNA"/>
</dbReference>
<gene>
    <name evidence="2" type="ORF">SAMN05660206_101380</name>
</gene>
<dbReference type="Proteomes" id="UP000198785">
    <property type="component" value="Unassembled WGS sequence"/>
</dbReference>
<keyword evidence="3" id="KW-1185">Reference proteome</keyword>
<evidence type="ECO:0000313" key="2">
    <source>
        <dbReference type="EMBL" id="SFS37548.1"/>
    </source>
</evidence>
<dbReference type="RefSeq" id="WP_139227476.1">
    <property type="nucleotide sequence ID" value="NZ_FOZZ01000001.1"/>
</dbReference>
<dbReference type="AlphaFoldDB" id="A0A1I6PBT7"/>
<proteinExistence type="predicted"/>
<dbReference type="PROSITE" id="PS51257">
    <property type="entry name" value="PROKAR_LIPOPROTEIN"/>
    <property type="match status" value="1"/>
</dbReference>
<dbReference type="Gene3D" id="3.30.1360.200">
    <property type="match status" value="1"/>
</dbReference>
<accession>A0A1I6PBT7</accession>
<name>A0A1I6PBT7_9SPHI</name>
<feature type="domain" description="SecDF P1 head subdomain" evidence="1">
    <location>
        <begin position="80"/>
        <end position="179"/>
    </location>
</feature>
<protein>
    <recommendedName>
        <fullName evidence="1">SecDF P1 head subdomain domain-containing protein</fullName>
    </recommendedName>
</protein>
<dbReference type="InterPro" id="IPR054384">
    <property type="entry name" value="SecDF_P1_head"/>
</dbReference>